<keyword evidence="3" id="KW-1185">Reference proteome</keyword>
<sequence length="288" mass="30758">MSARRSGVPIAWYVPSPTKLALVRRLVGRRDVGHGRLANVAATSSRSFPNTVSDSDESAGPITAATDRLIITAGTLNAETLTGPSLCPGWSRAHVLTHVARSADALTNLLTWARTGKETPAYPSREARQADIEAGADRSLDDLIEDVKIASDRFASAVTELPADAWQHEVRIGTGTGGKTIPARRTLWLRLQELEVHHVDLDAGYTWNDWPEMFVKRALAEAVRNLGQRDDAPQLTLVIDGGAARIGPSGGTTVSGSARPMLAWLLGRSSGQELTTPDGPLPALPALL</sequence>
<dbReference type="InterPro" id="IPR034660">
    <property type="entry name" value="DinB/YfiT-like"/>
</dbReference>
<keyword evidence="2" id="KW-0670">Pyruvate</keyword>
<dbReference type="Gene3D" id="3.30.1050.20">
    <property type="match status" value="1"/>
</dbReference>
<dbReference type="Gene3D" id="1.20.120.450">
    <property type="entry name" value="dinb family like domain"/>
    <property type="match status" value="1"/>
</dbReference>
<protein>
    <submittedName>
        <fullName evidence="2">Maleylpyruvate isomerase family mycothiol-dependent enzyme</fullName>
    </submittedName>
</protein>
<dbReference type="EMBL" id="JAAGOA010000013">
    <property type="protein sequence ID" value="NEE02196.1"/>
    <property type="molecule type" value="Genomic_DNA"/>
</dbReference>
<evidence type="ECO:0000313" key="2">
    <source>
        <dbReference type="EMBL" id="NEE02196.1"/>
    </source>
</evidence>
<dbReference type="InterPro" id="IPR024344">
    <property type="entry name" value="MDMPI_metal-binding"/>
</dbReference>
<organism evidence="2 3">
    <name type="scientific">Phytoactinopolyspora halotolerans</name>
    <dbReference type="NCBI Taxonomy" id="1981512"/>
    <lineage>
        <taxon>Bacteria</taxon>
        <taxon>Bacillati</taxon>
        <taxon>Actinomycetota</taxon>
        <taxon>Actinomycetes</taxon>
        <taxon>Jiangellales</taxon>
        <taxon>Jiangellaceae</taxon>
        <taxon>Phytoactinopolyspora</taxon>
    </lineage>
</organism>
<dbReference type="NCBIfam" id="TIGR03083">
    <property type="entry name" value="maleylpyruvate isomerase family mycothiol-dependent enzyme"/>
    <property type="match status" value="1"/>
</dbReference>
<dbReference type="AlphaFoldDB" id="A0A6L9SAB6"/>
<name>A0A6L9SAB6_9ACTN</name>
<reference evidence="2 3" key="1">
    <citation type="submission" date="2020-02" db="EMBL/GenBank/DDBJ databases">
        <authorList>
            <person name="Li X.-J."/>
            <person name="Han X.-M."/>
        </authorList>
    </citation>
    <scope>NUCLEOTIDE SEQUENCE [LARGE SCALE GENOMIC DNA]</scope>
    <source>
        <strain evidence="2 3">CCTCC AB 2017055</strain>
    </source>
</reference>
<dbReference type="SUPFAM" id="SSF109854">
    <property type="entry name" value="DinB/YfiT-like putative metalloenzymes"/>
    <property type="match status" value="1"/>
</dbReference>
<accession>A0A6L9SAB6</accession>
<dbReference type="Pfam" id="PF11716">
    <property type="entry name" value="MDMPI_N"/>
    <property type="match status" value="1"/>
</dbReference>
<dbReference type="GO" id="GO:0046872">
    <property type="term" value="F:metal ion binding"/>
    <property type="evidence" value="ECO:0007669"/>
    <property type="project" value="InterPro"/>
</dbReference>
<dbReference type="Proteomes" id="UP000475214">
    <property type="component" value="Unassembled WGS sequence"/>
</dbReference>
<keyword evidence="2" id="KW-0413">Isomerase</keyword>
<dbReference type="InterPro" id="IPR017517">
    <property type="entry name" value="Maleyloyr_isom"/>
</dbReference>
<dbReference type="SUPFAM" id="SSF55718">
    <property type="entry name" value="SCP-like"/>
    <property type="match status" value="1"/>
</dbReference>
<comment type="caution">
    <text evidence="2">The sequence shown here is derived from an EMBL/GenBank/DDBJ whole genome shotgun (WGS) entry which is preliminary data.</text>
</comment>
<gene>
    <name evidence="2" type="ORF">G1H10_18635</name>
</gene>
<dbReference type="InterPro" id="IPR036527">
    <property type="entry name" value="SCP2_sterol-bd_dom_sf"/>
</dbReference>
<proteinExistence type="predicted"/>
<feature type="domain" description="Mycothiol-dependent maleylpyruvate isomerase metal-binding" evidence="1">
    <location>
        <begin position="63"/>
        <end position="201"/>
    </location>
</feature>
<evidence type="ECO:0000313" key="3">
    <source>
        <dbReference type="Proteomes" id="UP000475214"/>
    </source>
</evidence>
<dbReference type="GO" id="GO:0016853">
    <property type="term" value="F:isomerase activity"/>
    <property type="evidence" value="ECO:0007669"/>
    <property type="project" value="UniProtKB-KW"/>
</dbReference>
<evidence type="ECO:0000259" key="1">
    <source>
        <dbReference type="Pfam" id="PF11716"/>
    </source>
</evidence>